<dbReference type="SUPFAM" id="SSF53335">
    <property type="entry name" value="S-adenosyl-L-methionine-dependent methyltransferases"/>
    <property type="match status" value="1"/>
</dbReference>
<dbReference type="InterPro" id="IPR007848">
    <property type="entry name" value="Small_mtfrase_dom"/>
</dbReference>
<dbReference type="EC" id="2.1.1.297" evidence="5"/>
<dbReference type="InterPro" id="IPR002052">
    <property type="entry name" value="DNA_methylase_N6_adenine_CS"/>
</dbReference>
<evidence type="ECO:0000256" key="2">
    <source>
        <dbReference type="ARBA" id="ARBA00022679"/>
    </source>
</evidence>
<comment type="similarity">
    <text evidence="5">Belongs to the protein N5-glutamine methyltransferase family. PrmC subfamily.</text>
</comment>
<feature type="binding site" evidence="5">
    <location>
        <position position="165"/>
    </location>
    <ligand>
        <name>S-adenosyl-L-methionine</name>
        <dbReference type="ChEBI" id="CHEBI:59789"/>
    </ligand>
</feature>
<comment type="catalytic activity">
    <reaction evidence="4 5">
        <text>L-glutaminyl-[peptide chain release factor] + S-adenosyl-L-methionine = N(5)-methyl-L-glutaminyl-[peptide chain release factor] + S-adenosyl-L-homocysteine + H(+)</text>
        <dbReference type="Rhea" id="RHEA:42896"/>
        <dbReference type="Rhea" id="RHEA-COMP:10271"/>
        <dbReference type="Rhea" id="RHEA-COMP:10272"/>
        <dbReference type="ChEBI" id="CHEBI:15378"/>
        <dbReference type="ChEBI" id="CHEBI:30011"/>
        <dbReference type="ChEBI" id="CHEBI:57856"/>
        <dbReference type="ChEBI" id="CHEBI:59789"/>
        <dbReference type="ChEBI" id="CHEBI:61891"/>
        <dbReference type="EC" id="2.1.1.297"/>
    </reaction>
</comment>
<evidence type="ECO:0000313" key="9">
    <source>
        <dbReference type="Proteomes" id="UP000030428"/>
    </source>
</evidence>
<evidence type="ECO:0000259" key="6">
    <source>
        <dbReference type="Pfam" id="PF05175"/>
    </source>
</evidence>
<dbReference type="InterPro" id="IPR029063">
    <property type="entry name" value="SAM-dependent_MTases_sf"/>
</dbReference>
<dbReference type="Proteomes" id="UP000030428">
    <property type="component" value="Unassembled WGS sequence"/>
</dbReference>
<evidence type="ECO:0000259" key="7">
    <source>
        <dbReference type="Pfam" id="PF17827"/>
    </source>
</evidence>
<comment type="caution">
    <text evidence="8">The sequence shown here is derived from an EMBL/GenBank/DDBJ whole genome shotgun (WGS) entry which is preliminary data.</text>
</comment>
<name>A0A0A6S5Y2_9GAMM</name>
<keyword evidence="9" id="KW-1185">Reference proteome</keyword>
<dbReference type="PROSITE" id="PS00092">
    <property type="entry name" value="N6_MTASE"/>
    <property type="match status" value="1"/>
</dbReference>
<feature type="binding site" evidence="5">
    <location>
        <position position="180"/>
    </location>
    <ligand>
        <name>S-adenosyl-L-methionine</name>
        <dbReference type="ChEBI" id="CHEBI:59789"/>
    </ligand>
</feature>
<feature type="binding site" evidence="5">
    <location>
        <begin position="114"/>
        <end position="118"/>
    </location>
    <ligand>
        <name>S-adenosyl-L-methionine</name>
        <dbReference type="ChEBI" id="CHEBI:59789"/>
    </ligand>
</feature>
<dbReference type="CDD" id="cd02440">
    <property type="entry name" value="AdoMet_MTases"/>
    <property type="match status" value="1"/>
</dbReference>
<keyword evidence="1 5" id="KW-0489">Methyltransferase</keyword>
<evidence type="ECO:0000256" key="3">
    <source>
        <dbReference type="ARBA" id="ARBA00022691"/>
    </source>
</evidence>
<evidence type="ECO:0000313" key="8">
    <source>
        <dbReference type="EMBL" id="KHD11476.1"/>
    </source>
</evidence>
<proteinExistence type="inferred from homology"/>
<evidence type="ECO:0000256" key="5">
    <source>
        <dbReference type="HAMAP-Rule" id="MF_02126"/>
    </source>
</evidence>
<reference evidence="8 9" key="1">
    <citation type="journal article" date="2016" name="Front. Microbiol.">
        <title>Single-Cell (Meta-)Genomics of a Dimorphic Candidatus Thiomargarita nelsonii Reveals Genomic Plasticity.</title>
        <authorList>
            <person name="Flood B.E."/>
            <person name="Fliss P."/>
            <person name="Jones D.S."/>
            <person name="Dick G.J."/>
            <person name="Jain S."/>
            <person name="Kaster A.K."/>
            <person name="Winkel M."/>
            <person name="Mussmann M."/>
            <person name="Bailey J."/>
        </authorList>
    </citation>
    <scope>NUCLEOTIDE SEQUENCE [LARGE SCALE GENOMIC DNA]</scope>
    <source>
        <strain evidence="8">Hydrate Ridge</strain>
    </source>
</reference>
<dbReference type="InterPro" id="IPR040758">
    <property type="entry name" value="PrmC_N"/>
</dbReference>
<dbReference type="InterPro" id="IPR050320">
    <property type="entry name" value="N5-glutamine_MTase"/>
</dbReference>
<dbReference type="HAMAP" id="MF_02126">
    <property type="entry name" value="RF_methyltr_PrmC"/>
    <property type="match status" value="1"/>
</dbReference>
<organism evidence="8 9">
    <name type="scientific">Candidatus Thiomargarita nelsonii</name>
    <dbReference type="NCBI Taxonomy" id="1003181"/>
    <lineage>
        <taxon>Bacteria</taxon>
        <taxon>Pseudomonadati</taxon>
        <taxon>Pseudomonadota</taxon>
        <taxon>Gammaproteobacteria</taxon>
        <taxon>Thiotrichales</taxon>
        <taxon>Thiotrichaceae</taxon>
        <taxon>Thiomargarita</taxon>
    </lineage>
</organism>
<dbReference type="InterPro" id="IPR004556">
    <property type="entry name" value="HemK-like"/>
</dbReference>
<dbReference type="AlphaFoldDB" id="A0A0A6S5Y2"/>
<gene>
    <name evidence="5" type="primary">prmC</name>
    <name evidence="8" type="ORF">PN36_18565</name>
</gene>
<protein>
    <recommendedName>
        <fullName evidence="5">Release factor glutamine methyltransferase</fullName>
        <shortName evidence="5">RF MTase</shortName>
        <ecNumber evidence="5">2.1.1.297</ecNumber>
    </recommendedName>
    <alternativeName>
        <fullName evidence="5">N5-glutamine methyltransferase PrmC</fullName>
    </alternativeName>
    <alternativeName>
        <fullName evidence="5">Protein-(glutamine-N5) MTase PrmC</fullName>
    </alternativeName>
    <alternativeName>
        <fullName evidence="5">Protein-glutamine N-methyltransferase PrmC</fullName>
    </alternativeName>
</protein>
<dbReference type="NCBIfam" id="TIGR03534">
    <property type="entry name" value="RF_mod_PrmC"/>
    <property type="match status" value="1"/>
</dbReference>
<dbReference type="GO" id="GO:0032259">
    <property type="term" value="P:methylation"/>
    <property type="evidence" value="ECO:0007669"/>
    <property type="project" value="UniProtKB-KW"/>
</dbReference>
<dbReference type="Gene3D" id="3.40.50.150">
    <property type="entry name" value="Vaccinia Virus protein VP39"/>
    <property type="match status" value="1"/>
</dbReference>
<dbReference type="Gene3D" id="1.10.8.10">
    <property type="entry name" value="DNA helicase RuvA subunit, C-terminal domain"/>
    <property type="match status" value="1"/>
</dbReference>
<sequence length="276" mass="30678">MTKPSIHTLLSKAVKKLPRLEVEILLCHILGVTRTYLLAWPEKFLTAKQYSQFQTLLARRVEGEPIAYITGYKEFWSLDLQVTENTLIPRPETELLVEQALARLSPGALVIDLGTGSGAIALAIAHERSQCRVLATDKSIAALNVARANAQRLGLHRVQFLISDWCSDLGDIKAELIVSNPPYVAIADPHLKGEVRYEPHNALVAGKDGLADIRRLIAFSQSYLVPQGWLLLEHGYDQAEAVRVLFKQHTYESITTYQDLAGIPRVTVGQKTSSFL</sequence>
<feature type="domain" description="Release factor glutamine methyltransferase N-terminal" evidence="7">
    <location>
        <begin position="10"/>
        <end position="71"/>
    </location>
</feature>
<dbReference type="Pfam" id="PF17827">
    <property type="entry name" value="PrmC_N"/>
    <property type="match status" value="1"/>
</dbReference>
<dbReference type="InterPro" id="IPR019874">
    <property type="entry name" value="RF_methyltr_PrmC"/>
</dbReference>
<feature type="binding site" evidence="5">
    <location>
        <position position="137"/>
    </location>
    <ligand>
        <name>S-adenosyl-L-methionine</name>
        <dbReference type="ChEBI" id="CHEBI:59789"/>
    </ligand>
</feature>
<dbReference type="PANTHER" id="PTHR18895:SF74">
    <property type="entry name" value="MTRF1L RELEASE FACTOR GLUTAMINE METHYLTRANSFERASE"/>
    <property type="match status" value="1"/>
</dbReference>
<comment type="function">
    <text evidence="5">Methylates the class 1 translation termination release factors RF1/PrfA and RF2/PrfB on the glutamine residue of the universally conserved GGQ motif.</text>
</comment>
<evidence type="ECO:0000256" key="1">
    <source>
        <dbReference type="ARBA" id="ARBA00022603"/>
    </source>
</evidence>
<dbReference type="GO" id="GO:0003676">
    <property type="term" value="F:nucleic acid binding"/>
    <property type="evidence" value="ECO:0007669"/>
    <property type="project" value="InterPro"/>
</dbReference>
<keyword evidence="2 5" id="KW-0808">Transferase</keyword>
<dbReference type="PANTHER" id="PTHR18895">
    <property type="entry name" value="HEMK METHYLTRANSFERASE"/>
    <property type="match status" value="1"/>
</dbReference>
<dbReference type="Pfam" id="PF05175">
    <property type="entry name" value="MTS"/>
    <property type="match status" value="1"/>
</dbReference>
<evidence type="ECO:0000256" key="4">
    <source>
        <dbReference type="ARBA" id="ARBA00048391"/>
    </source>
</evidence>
<feature type="binding site" evidence="5">
    <location>
        <begin position="180"/>
        <end position="183"/>
    </location>
    <ligand>
        <name>substrate</name>
    </ligand>
</feature>
<dbReference type="NCBIfam" id="TIGR00536">
    <property type="entry name" value="hemK_fam"/>
    <property type="match status" value="1"/>
</dbReference>
<dbReference type="FunFam" id="3.40.50.150:FF:000053">
    <property type="entry name" value="Release factor glutamine methyltransferase"/>
    <property type="match status" value="1"/>
</dbReference>
<accession>A0A0A6S5Y2</accession>
<dbReference type="GO" id="GO:0102559">
    <property type="term" value="F:peptide chain release factor N(5)-glutamine methyltransferase activity"/>
    <property type="evidence" value="ECO:0007669"/>
    <property type="project" value="UniProtKB-EC"/>
</dbReference>
<feature type="domain" description="Methyltransferase small" evidence="6">
    <location>
        <begin position="93"/>
        <end position="185"/>
    </location>
</feature>
<dbReference type="EMBL" id="JSZA02000073">
    <property type="protein sequence ID" value="KHD11476.1"/>
    <property type="molecule type" value="Genomic_DNA"/>
</dbReference>
<keyword evidence="3 5" id="KW-0949">S-adenosyl-L-methionine</keyword>